<dbReference type="GO" id="GO:0005764">
    <property type="term" value="C:lysosome"/>
    <property type="evidence" value="ECO:0007669"/>
    <property type="project" value="UniProtKB-SubCell"/>
</dbReference>
<dbReference type="InterPro" id="IPR006196">
    <property type="entry name" value="RNA-binding_domain_S1_IF1"/>
</dbReference>
<dbReference type="Gene3D" id="3.10.450.10">
    <property type="match status" value="1"/>
</dbReference>
<dbReference type="SMART" id="SM00652">
    <property type="entry name" value="eIF1a"/>
    <property type="match status" value="1"/>
</dbReference>
<dbReference type="InterPro" id="IPR025660">
    <property type="entry name" value="Pept_his_AS"/>
</dbReference>
<dbReference type="Pfam" id="PF00112">
    <property type="entry name" value="Peptidase_C1"/>
    <property type="match status" value="1"/>
</dbReference>
<evidence type="ECO:0000256" key="14">
    <source>
        <dbReference type="ARBA" id="ARBA00066465"/>
    </source>
</evidence>
<dbReference type="InterPro" id="IPR001253">
    <property type="entry name" value="TIF_eIF-1A"/>
</dbReference>
<protein>
    <recommendedName>
        <fullName evidence="15">Cathepsin F</fullName>
        <ecNumber evidence="14">3.4.22.41</ecNumber>
    </recommendedName>
</protein>
<dbReference type="PANTHER" id="PTHR12411">
    <property type="entry name" value="CYSTEINE PROTEASE FAMILY C1-RELATED"/>
    <property type="match status" value="1"/>
</dbReference>
<accession>A0AA51B0G3</accession>
<dbReference type="SUPFAM" id="SSF54001">
    <property type="entry name" value="Cysteine proteinases"/>
    <property type="match status" value="1"/>
</dbReference>
<dbReference type="PROSITE" id="PS00639">
    <property type="entry name" value="THIOL_PROTEASE_HIS"/>
    <property type="match status" value="1"/>
</dbReference>
<keyword evidence="11" id="KW-0458">Lysosome</keyword>
<keyword evidence="7" id="KW-0788">Thiol protease</keyword>
<keyword evidence="5 18" id="KW-0732">Signal</keyword>
<dbReference type="Gene3D" id="2.40.50.140">
    <property type="entry name" value="Nucleic acid-binding proteins"/>
    <property type="match status" value="1"/>
</dbReference>
<feature type="domain" description="S1-like" evidence="19">
    <location>
        <begin position="561"/>
        <end position="615"/>
    </location>
</feature>
<organism evidence="20">
    <name type="scientific">Paralichthys olivaceus</name>
    <name type="common">Bastard halibut</name>
    <name type="synonym">Hippoglossus olivaceus</name>
    <dbReference type="NCBI Taxonomy" id="8255"/>
    <lineage>
        <taxon>Eukaryota</taxon>
        <taxon>Metazoa</taxon>
        <taxon>Chordata</taxon>
        <taxon>Craniata</taxon>
        <taxon>Vertebrata</taxon>
        <taxon>Euteleostomi</taxon>
        <taxon>Actinopterygii</taxon>
        <taxon>Neopterygii</taxon>
        <taxon>Teleostei</taxon>
        <taxon>Neoteleostei</taxon>
        <taxon>Acanthomorphata</taxon>
        <taxon>Carangaria</taxon>
        <taxon>Pleuronectiformes</taxon>
        <taxon>Pleuronectoidei</taxon>
        <taxon>Paralichthyidae</taxon>
        <taxon>Paralichthys</taxon>
    </lineage>
</organism>
<evidence type="ECO:0000256" key="8">
    <source>
        <dbReference type="ARBA" id="ARBA00023145"/>
    </source>
</evidence>
<dbReference type="InterPro" id="IPR000169">
    <property type="entry name" value="Pept_cys_AS"/>
</dbReference>
<dbReference type="GO" id="GO:0003723">
    <property type="term" value="F:RNA binding"/>
    <property type="evidence" value="ECO:0007669"/>
    <property type="project" value="InterPro"/>
</dbReference>
<evidence type="ECO:0000256" key="15">
    <source>
        <dbReference type="ARBA" id="ARBA00072051"/>
    </source>
</evidence>
<dbReference type="FunFam" id="1.10.287.2250:FF:000001">
    <property type="entry name" value="Cathepsin F"/>
    <property type="match status" value="1"/>
</dbReference>
<evidence type="ECO:0000256" key="1">
    <source>
        <dbReference type="ARBA" id="ARBA00004371"/>
    </source>
</evidence>
<evidence type="ECO:0000256" key="13">
    <source>
        <dbReference type="ARBA" id="ARBA00056907"/>
    </source>
</evidence>
<dbReference type="Gene3D" id="3.90.70.10">
    <property type="entry name" value="Cysteine proteinases"/>
    <property type="match status" value="1"/>
</dbReference>
<comment type="similarity">
    <text evidence="3">Belongs to the cystatin family.</text>
</comment>
<comment type="function">
    <text evidence="13">Thiol protease which is believed to participate in intracellular degradation and turnover of proteins. Has also been implicated in tumor invasion and metastasis.</text>
</comment>
<keyword evidence="4" id="KW-0645">Protease</keyword>
<dbReference type="GO" id="GO:0006508">
    <property type="term" value="P:proteolysis"/>
    <property type="evidence" value="ECO:0007669"/>
    <property type="project" value="UniProtKB-KW"/>
</dbReference>
<comment type="similarity">
    <text evidence="2">Belongs to the peptidase C1 family.</text>
</comment>
<evidence type="ECO:0000313" key="20">
    <source>
        <dbReference type="EMBL" id="WMI02466.1"/>
    </source>
</evidence>
<dbReference type="CDD" id="cd05792">
    <property type="entry name" value="S1_eIF1AD_like"/>
    <property type="match status" value="1"/>
</dbReference>
<evidence type="ECO:0000259" key="19">
    <source>
        <dbReference type="PROSITE" id="PS50832"/>
    </source>
</evidence>
<dbReference type="InterPro" id="IPR038765">
    <property type="entry name" value="Papain-like_cys_pep_sf"/>
</dbReference>
<dbReference type="SUPFAM" id="SSF50249">
    <property type="entry name" value="Nucleic acid-binding proteins"/>
    <property type="match status" value="1"/>
</dbReference>
<feature type="signal peptide" evidence="18">
    <location>
        <begin position="1"/>
        <end position="25"/>
    </location>
</feature>
<name>A0AA51B0G3_PAROL</name>
<evidence type="ECO:0000256" key="18">
    <source>
        <dbReference type="SAM" id="SignalP"/>
    </source>
</evidence>
<reference evidence="20" key="1">
    <citation type="submission" date="2023-06" db="EMBL/GenBank/DDBJ databases">
        <title>Genome-wide identification of olive flounder (Paralichthys olivaceus) cathepsin genes: Provides insights into its regulation to Edwardsiella tarda infection and temperature stress in immune response.</title>
        <authorList>
            <person name="Yao T."/>
        </authorList>
    </citation>
    <scope>NUCLEOTIDE SEQUENCE</scope>
</reference>
<dbReference type="InterPro" id="IPR039417">
    <property type="entry name" value="Peptidase_C1A_papain-like"/>
</dbReference>
<dbReference type="GO" id="GO:0003743">
    <property type="term" value="F:translation initiation factor activity"/>
    <property type="evidence" value="ECO:0007669"/>
    <property type="project" value="UniProtKB-UniRule"/>
</dbReference>
<dbReference type="CDD" id="cd00042">
    <property type="entry name" value="CY"/>
    <property type="match status" value="1"/>
</dbReference>
<dbReference type="SMART" id="SM00645">
    <property type="entry name" value="Pept_C1"/>
    <property type="match status" value="1"/>
</dbReference>
<evidence type="ECO:0000256" key="17">
    <source>
        <dbReference type="SAM" id="MobiDB-lite"/>
    </source>
</evidence>
<dbReference type="InterPro" id="IPR012340">
    <property type="entry name" value="NA-bd_OB-fold"/>
</dbReference>
<evidence type="ECO:0000256" key="7">
    <source>
        <dbReference type="ARBA" id="ARBA00022807"/>
    </source>
</evidence>
<comment type="catalytic activity">
    <reaction evidence="12">
        <text>The recombinant enzyme cleaves synthetic substrates with Phe and Leu (better than Val) in P2, with high specificity constant (kcat/Km) comparable to that of cathepsin L.</text>
        <dbReference type="EC" id="3.4.22.41"/>
    </reaction>
</comment>
<keyword evidence="10" id="KW-0325">Glycoprotein</keyword>
<keyword evidence="8" id="KW-0865">Zymogen</keyword>
<feature type="compositionally biased region" description="Polar residues" evidence="17">
    <location>
        <begin position="668"/>
        <end position="678"/>
    </location>
</feature>
<comment type="subcellular location">
    <subcellularLocation>
        <location evidence="1">Lysosome</location>
    </subcellularLocation>
</comment>
<dbReference type="InterPro" id="IPR000668">
    <property type="entry name" value="Peptidase_C1A_C"/>
</dbReference>
<keyword evidence="9" id="KW-1015">Disulfide bond</keyword>
<sequence>MEAGFRCSPLIVCLAVAAALGSVLGLGEDLDRPLFGPPGSPIQLHGSDPGLKKALQFAEDHYNRGSNAMHLRKISRFISATKQLVKGIRYTITVEVSNTQCKKSTMLRTCDFYPQPQKLKTELCMFEVWDIPWQGTSTLLKQKCQPKVEFQVKETNEVEDLSINPPLEESVELLGQFKEFMVKYNKVYSSQDEADRRLSIFHENLKTAEKLQSLDQGSAEYGVTKFSDLTEEEFRSTYLNPLLSQWTLHRPMKPASPAKGPAPASWDWRDHGAVSSVKNQGMCGSCWAFSVTGNIEGQWFLKNGTLVSLSEQELVDCDGLDQACNGGLPSNAYEAIEKLGGLETETDYSYIGKKQSCDFATKKVAAYINSSVELSKDEKEIAAWLAENGPVSVALNAFAMQFYRKGVSHPLKIFCNPWMIDHAVLMVGYGERKGIPFWAIKNSWGEDYGEQGYYNLYRGGWSQSQPTLGRYNLTTNIQRQTTIHTHIHMHVQSRVSDLPNLHVYGLYLYSLLTWLTQGSCSSASGIMSQATKRKHVVQEVLGDFVTPTEKQQIVKITGSRGNNLHETVTAQGEIFLVSMPTKFRKNIWIKRGDYVIVDPIEEGEKVKAEISFILYKDHIQHLQKQQLWPEGFMEESSAQDKTNKQQETAGKEEEEEVSDSEDDESDLFVNTNRCNYQYSESEEEDSEEEEEDK</sequence>
<dbReference type="PROSITE" id="PS00139">
    <property type="entry name" value="THIOL_PROTEASE_CYS"/>
    <property type="match status" value="1"/>
</dbReference>
<dbReference type="PROSITE" id="PS50832">
    <property type="entry name" value="S1_IF1_TYPE"/>
    <property type="match status" value="1"/>
</dbReference>
<dbReference type="SMART" id="SM00848">
    <property type="entry name" value="Inhibitor_I29"/>
    <property type="match status" value="1"/>
</dbReference>
<dbReference type="SUPFAM" id="SSF54403">
    <property type="entry name" value="Cystatin/monellin"/>
    <property type="match status" value="1"/>
</dbReference>
<evidence type="ECO:0000256" key="9">
    <source>
        <dbReference type="ARBA" id="ARBA00023157"/>
    </source>
</evidence>
<evidence type="ECO:0000256" key="11">
    <source>
        <dbReference type="ARBA" id="ARBA00023228"/>
    </source>
</evidence>
<feature type="region of interest" description="Disordered" evidence="17">
    <location>
        <begin position="633"/>
        <end position="693"/>
    </location>
</feature>
<dbReference type="AlphaFoldDB" id="A0AA51B0G3"/>
<dbReference type="EC" id="3.4.22.41" evidence="14"/>
<dbReference type="GO" id="GO:0004869">
    <property type="term" value="F:cysteine-type endopeptidase inhibitor activity"/>
    <property type="evidence" value="ECO:0007669"/>
    <property type="project" value="InterPro"/>
</dbReference>
<evidence type="ECO:0000256" key="10">
    <source>
        <dbReference type="ARBA" id="ARBA00023180"/>
    </source>
</evidence>
<keyword evidence="16" id="KW-0648">Protein biosynthesis</keyword>
<dbReference type="PRINTS" id="PR00705">
    <property type="entry name" value="PAPAIN"/>
</dbReference>
<feature type="compositionally biased region" description="Acidic residues" evidence="17">
    <location>
        <begin position="680"/>
        <end position="693"/>
    </location>
</feature>
<dbReference type="SMART" id="SM00043">
    <property type="entry name" value="CY"/>
    <property type="match status" value="1"/>
</dbReference>
<dbReference type="EMBL" id="OR130537">
    <property type="protein sequence ID" value="WMI02466.1"/>
    <property type="molecule type" value="mRNA"/>
</dbReference>
<evidence type="ECO:0000256" key="5">
    <source>
        <dbReference type="ARBA" id="ARBA00022729"/>
    </source>
</evidence>
<dbReference type="InterPro" id="IPR046350">
    <property type="entry name" value="Cystatin_sf"/>
</dbReference>
<evidence type="ECO:0000256" key="12">
    <source>
        <dbReference type="ARBA" id="ARBA00051618"/>
    </source>
</evidence>
<keyword evidence="6" id="KW-0378">Hydrolase</keyword>
<dbReference type="InterPro" id="IPR000010">
    <property type="entry name" value="Cystatin_dom"/>
</dbReference>
<evidence type="ECO:0000256" key="6">
    <source>
        <dbReference type="ARBA" id="ARBA00022801"/>
    </source>
</evidence>
<evidence type="ECO:0000256" key="2">
    <source>
        <dbReference type="ARBA" id="ARBA00008455"/>
    </source>
</evidence>
<dbReference type="InterPro" id="IPR013201">
    <property type="entry name" value="Prot_inhib_I29"/>
</dbReference>
<dbReference type="Pfam" id="PF08246">
    <property type="entry name" value="Inhibitor_I29"/>
    <property type="match status" value="1"/>
</dbReference>
<dbReference type="InterPro" id="IPR013128">
    <property type="entry name" value="Peptidase_C1A"/>
</dbReference>
<feature type="compositionally biased region" description="Acidic residues" evidence="17">
    <location>
        <begin position="652"/>
        <end position="666"/>
    </location>
</feature>
<evidence type="ECO:0000256" key="4">
    <source>
        <dbReference type="ARBA" id="ARBA00022670"/>
    </source>
</evidence>
<dbReference type="GO" id="GO:0002376">
    <property type="term" value="P:immune system process"/>
    <property type="evidence" value="ECO:0007669"/>
    <property type="project" value="UniProtKB-ARBA"/>
</dbReference>
<dbReference type="Pfam" id="PF01176">
    <property type="entry name" value="eIF-1a"/>
    <property type="match status" value="1"/>
</dbReference>
<dbReference type="CDD" id="cd02248">
    <property type="entry name" value="Peptidase_C1A"/>
    <property type="match status" value="1"/>
</dbReference>
<keyword evidence="16" id="KW-0396">Initiation factor</keyword>
<dbReference type="Pfam" id="PF00031">
    <property type="entry name" value="Cystatin"/>
    <property type="match status" value="1"/>
</dbReference>
<evidence type="ECO:0000256" key="16">
    <source>
        <dbReference type="PROSITE-ProRule" id="PRU00181"/>
    </source>
</evidence>
<dbReference type="Gene3D" id="1.10.287.2250">
    <property type="match status" value="1"/>
</dbReference>
<dbReference type="GO" id="GO:0070013">
    <property type="term" value="C:intracellular organelle lumen"/>
    <property type="evidence" value="ECO:0007669"/>
    <property type="project" value="UniProtKB-ARBA"/>
</dbReference>
<proteinExistence type="evidence at transcript level"/>
<dbReference type="FunFam" id="3.10.450.10:FF:000004">
    <property type="entry name" value="Cystatin C"/>
    <property type="match status" value="1"/>
</dbReference>
<feature type="chain" id="PRO_5041335281" description="Cathepsin F" evidence="18">
    <location>
        <begin position="26"/>
        <end position="693"/>
    </location>
</feature>
<dbReference type="FunFam" id="3.90.70.10:FF:000050">
    <property type="entry name" value="Cathepsin F"/>
    <property type="match status" value="1"/>
</dbReference>
<dbReference type="GO" id="GO:0004197">
    <property type="term" value="F:cysteine-type endopeptidase activity"/>
    <property type="evidence" value="ECO:0007669"/>
    <property type="project" value="UniProtKB-EC"/>
</dbReference>
<evidence type="ECO:0000256" key="3">
    <source>
        <dbReference type="ARBA" id="ARBA00009403"/>
    </source>
</evidence>
<dbReference type="GO" id="GO:0012505">
    <property type="term" value="C:endomembrane system"/>
    <property type="evidence" value="ECO:0007669"/>
    <property type="project" value="UniProtKB-ARBA"/>
</dbReference>